<dbReference type="RefSeq" id="WP_183204524.1">
    <property type="nucleotide sequence ID" value="NZ_BAAAER010000009.1"/>
</dbReference>
<name>A0A7W6NPH7_9CAUL</name>
<gene>
    <name evidence="1" type="ORF">GGR12_002296</name>
</gene>
<organism evidence="1 2">
    <name type="scientific">Brevundimonas lenta</name>
    <dbReference type="NCBI Taxonomy" id="424796"/>
    <lineage>
        <taxon>Bacteria</taxon>
        <taxon>Pseudomonadati</taxon>
        <taxon>Pseudomonadota</taxon>
        <taxon>Alphaproteobacteria</taxon>
        <taxon>Caulobacterales</taxon>
        <taxon>Caulobacteraceae</taxon>
        <taxon>Brevundimonas</taxon>
    </lineage>
</organism>
<dbReference type="InterPro" id="IPR039366">
    <property type="entry name" value="Pilotin"/>
</dbReference>
<comment type="caution">
    <text evidence="1">The sequence shown here is derived from an EMBL/GenBank/DDBJ whole genome shotgun (WGS) entry which is preliminary data.</text>
</comment>
<dbReference type="AlphaFoldDB" id="A0A7W6NPH7"/>
<dbReference type="PANTHER" id="PTHR38013:SF1">
    <property type="entry name" value="GLYCOPROTEIN_POLYSACCHARIDE METABOLISM"/>
    <property type="match status" value="1"/>
</dbReference>
<reference evidence="1 2" key="1">
    <citation type="submission" date="2020-08" db="EMBL/GenBank/DDBJ databases">
        <title>Genomic Encyclopedia of Type Strains, Phase IV (KMG-IV): sequencing the most valuable type-strain genomes for metagenomic binning, comparative biology and taxonomic classification.</title>
        <authorList>
            <person name="Goeker M."/>
        </authorList>
    </citation>
    <scope>NUCLEOTIDE SEQUENCE [LARGE SCALE GENOMIC DNA]</scope>
    <source>
        <strain evidence="1 2">DSM 23960</strain>
    </source>
</reference>
<dbReference type="Pfam" id="PF09619">
    <property type="entry name" value="YscW"/>
    <property type="match status" value="1"/>
</dbReference>
<keyword evidence="2" id="KW-1185">Reference proteome</keyword>
<accession>A0A7W6NPH7</accession>
<dbReference type="PROSITE" id="PS51257">
    <property type="entry name" value="PROKAR_LIPOPROTEIN"/>
    <property type="match status" value="1"/>
</dbReference>
<sequence>MRRAVLALTLALTACSTVPPTPPGVTPVEVTASYREFMTLYPYYRLTVRLEDVSRADAPAVVLAESSELLAGRRPPYKVWLDVPDDRVDPRYTYAVRADIHDEHGKLLFTTDTRHPVLTNGSGNTADVVMIHVR</sequence>
<protein>
    <submittedName>
        <fullName evidence="1">Putative lipoprotein</fullName>
    </submittedName>
</protein>
<keyword evidence="1" id="KW-0449">Lipoprotein</keyword>
<evidence type="ECO:0000313" key="2">
    <source>
        <dbReference type="Proteomes" id="UP000529946"/>
    </source>
</evidence>
<evidence type="ECO:0000313" key="1">
    <source>
        <dbReference type="EMBL" id="MBB4083430.1"/>
    </source>
</evidence>
<dbReference type="PANTHER" id="PTHR38013">
    <property type="entry name" value="GLYCOPROTEIN/POLYSACCHARIDE METABOLISM"/>
    <property type="match status" value="1"/>
</dbReference>
<proteinExistence type="predicted"/>
<dbReference type="Proteomes" id="UP000529946">
    <property type="component" value="Unassembled WGS sequence"/>
</dbReference>
<dbReference type="EMBL" id="JACIDM010000002">
    <property type="protein sequence ID" value="MBB4083430.1"/>
    <property type="molecule type" value="Genomic_DNA"/>
</dbReference>
<dbReference type="InterPro" id="IPR053196">
    <property type="entry name" value="Lipoprotein_YbaY-like"/>
</dbReference>